<keyword evidence="5" id="KW-0472">Membrane</keyword>
<dbReference type="GO" id="GO:0005385">
    <property type="term" value="F:zinc ion transmembrane transporter activity"/>
    <property type="evidence" value="ECO:0007669"/>
    <property type="project" value="TreeGrafter"/>
</dbReference>
<comment type="similarity">
    <text evidence="2">Belongs to the ZIP transporter (TC 2.A.5) family.</text>
</comment>
<dbReference type="Proteomes" id="UP000183315">
    <property type="component" value="Unassembled WGS sequence"/>
</dbReference>
<dbReference type="PANTHER" id="PTHR11040">
    <property type="entry name" value="ZINC/IRON TRANSPORTER"/>
    <property type="match status" value="1"/>
</dbReference>
<feature type="transmembrane region" description="Helical" evidence="5">
    <location>
        <begin position="7"/>
        <end position="27"/>
    </location>
</feature>
<keyword evidence="7" id="KW-1185">Reference proteome</keyword>
<evidence type="ECO:0000256" key="5">
    <source>
        <dbReference type="SAM" id="Phobius"/>
    </source>
</evidence>
<keyword evidence="5" id="KW-0812">Transmembrane</keyword>
<dbReference type="EMBL" id="FNZI01000004">
    <property type="protein sequence ID" value="SEJ48253.1"/>
    <property type="molecule type" value="Genomic_DNA"/>
</dbReference>
<feature type="transmembrane region" description="Helical" evidence="5">
    <location>
        <begin position="62"/>
        <end position="80"/>
    </location>
</feature>
<reference evidence="7" key="1">
    <citation type="submission" date="2016-10" db="EMBL/GenBank/DDBJ databases">
        <authorList>
            <person name="Varghese N."/>
        </authorList>
    </citation>
    <scope>NUCLEOTIDE SEQUENCE [LARGE SCALE GENOMIC DNA]</scope>
    <source>
        <strain evidence="7">DSM 24868</strain>
    </source>
</reference>
<feature type="transmembrane region" description="Helical" evidence="5">
    <location>
        <begin position="33"/>
        <end position="55"/>
    </location>
</feature>
<dbReference type="PANTHER" id="PTHR11040:SF211">
    <property type="entry name" value="ZINC TRANSPORTER ZIP11"/>
    <property type="match status" value="1"/>
</dbReference>
<dbReference type="GO" id="GO:0005886">
    <property type="term" value="C:plasma membrane"/>
    <property type="evidence" value="ECO:0007669"/>
    <property type="project" value="UniProtKB-SubCell"/>
</dbReference>
<dbReference type="AlphaFoldDB" id="A0A1H6Z3X2"/>
<dbReference type="RefSeq" id="WP_042214300.1">
    <property type="nucleotide sequence ID" value="NZ_BBLU01000006.1"/>
</dbReference>
<feature type="transmembrane region" description="Helical" evidence="5">
    <location>
        <begin position="233"/>
        <end position="250"/>
    </location>
</feature>
<keyword evidence="3" id="KW-1003">Cell membrane</keyword>
<feature type="transmembrane region" description="Helical" evidence="5">
    <location>
        <begin position="128"/>
        <end position="152"/>
    </location>
</feature>
<gene>
    <name evidence="6" type="ORF">SAMN05421637_1959</name>
</gene>
<comment type="subcellular location">
    <subcellularLocation>
        <location evidence="1">Cell membrane</location>
        <topology evidence="1">Multi-pass membrane protein</topology>
    </subcellularLocation>
</comment>
<evidence type="ECO:0000313" key="6">
    <source>
        <dbReference type="EMBL" id="SEJ48253.1"/>
    </source>
</evidence>
<dbReference type="OrthoDB" id="1145132at2"/>
<evidence type="ECO:0000256" key="2">
    <source>
        <dbReference type="ARBA" id="ARBA00006939"/>
    </source>
</evidence>
<protein>
    <submittedName>
        <fullName evidence="6">Zinc transporter, ZIP family</fullName>
    </submittedName>
</protein>
<keyword evidence="4" id="KW-0862">Zinc</keyword>
<keyword evidence="5" id="KW-1133">Transmembrane helix</keyword>
<feature type="transmembrane region" description="Helical" evidence="5">
    <location>
        <begin position="173"/>
        <end position="197"/>
    </location>
</feature>
<organism evidence="6 7">
    <name type="scientific">Demequina mangrovi</name>
    <dbReference type="NCBI Taxonomy" id="1043493"/>
    <lineage>
        <taxon>Bacteria</taxon>
        <taxon>Bacillati</taxon>
        <taxon>Actinomycetota</taxon>
        <taxon>Actinomycetes</taxon>
        <taxon>Micrococcales</taxon>
        <taxon>Demequinaceae</taxon>
        <taxon>Demequina</taxon>
    </lineage>
</organism>
<dbReference type="eggNOG" id="COG0428">
    <property type="taxonomic scope" value="Bacteria"/>
</dbReference>
<name>A0A1H6Z3X2_9MICO</name>
<evidence type="ECO:0000256" key="3">
    <source>
        <dbReference type="ARBA" id="ARBA00022475"/>
    </source>
</evidence>
<evidence type="ECO:0000256" key="1">
    <source>
        <dbReference type="ARBA" id="ARBA00004651"/>
    </source>
</evidence>
<sequence length="253" mass="25313">MEVLTTALAAGLGIGTLLVGAAIALVWDVPRRIVAAVMAFGAGIMLATLALELVVEARDAGGVWPVVLGFAGGAVLYVGGDRLVQRLVARHDARERASRNITARRGGDEPGGGGAFAVGALLDGIPEAVVIGLSVALSGSFPVAIVVAIGLSNIPEGLAGSVAMLRKGRSPRLILGLWTVITGIAMAAAVLGVAALADAPVKVLAVVVSVAAGALLAMVANAMIPEAFEEDHWATGLIAAAGFLTAFVMAELT</sequence>
<accession>A0A1H6Z3X2</accession>
<proteinExistence type="inferred from homology"/>
<dbReference type="STRING" id="1043493.SAMN05421637_1959"/>
<evidence type="ECO:0000313" key="7">
    <source>
        <dbReference type="Proteomes" id="UP000183315"/>
    </source>
</evidence>
<evidence type="ECO:0000256" key="4">
    <source>
        <dbReference type="ARBA" id="ARBA00022833"/>
    </source>
</evidence>
<feature type="transmembrane region" description="Helical" evidence="5">
    <location>
        <begin position="203"/>
        <end position="224"/>
    </location>
</feature>